<evidence type="ECO:0000313" key="3">
    <source>
        <dbReference type="Proteomes" id="UP000015102"/>
    </source>
</evidence>
<dbReference type="EnsemblMetazoa" id="MESCA010719-RA">
    <property type="protein sequence ID" value="MESCA010719-PA"/>
    <property type="gene ID" value="MESCA010719"/>
</dbReference>
<evidence type="ECO:0000313" key="2">
    <source>
        <dbReference type="EnsemblMetazoa" id="MESCA010719-PA"/>
    </source>
</evidence>
<protein>
    <submittedName>
        <fullName evidence="2">Uncharacterized protein</fullName>
    </submittedName>
</protein>
<dbReference type="EMBL" id="CAQQ02102666">
    <property type="status" value="NOT_ANNOTATED_CDS"/>
    <property type="molecule type" value="Genomic_DNA"/>
</dbReference>
<reference evidence="2" key="2">
    <citation type="submission" date="2015-06" db="UniProtKB">
        <authorList>
            <consortium name="EnsemblMetazoa"/>
        </authorList>
    </citation>
    <scope>IDENTIFICATION</scope>
</reference>
<sequence length="76" mass="8876">MQKDLLKSTRAGNRRILENRNLYGILRKPWVKEVGKNKIGTLAVTASLLKKDQRSQTKRTKKSGRTFRNHKEIQRS</sequence>
<dbReference type="Proteomes" id="UP000015102">
    <property type="component" value="Unassembled WGS sequence"/>
</dbReference>
<proteinExistence type="predicted"/>
<name>T1H399_MEGSC</name>
<organism evidence="2 3">
    <name type="scientific">Megaselia scalaris</name>
    <name type="common">Humpbacked fly</name>
    <name type="synonym">Phora scalaris</name>
    <dbReference type="NCBI Taxonomy" id="36166"/>
    <lineage>
        <taxon>Eukaryota</taxon>
        <taxon>Metazoa</taxon>
        <taxon>Ecdysozoa</taxon>
        <taxon>Arthropoda</taxon>
        <taxon>Hexapoda</taxon>
        <taxon>Insecta</taxon>
        <taxon>Pterygota</taxon>
        <taxon>Neoptera</taxon>
        <taxon>Endopterygota</taxon>
        <taxon>Diptera</taxon>
        <taxon>Brachycera</taxon>
        <taxon>Muscomorpha</taxon>
        <taxon>Platypezoidea</taxon>
        <taxon>Phoridae</taxon>
        <taxon>Megaseliini</taxon>
        <taxon>Megaselia</taxon>
    </lineage>
</organism>
<reference evidence="3" key="1">
    <citation type="submission" date="2013-02" db="EMBL/GenBank/DDBJ databases">
        <authorList>
            <person name="Hughes D."/>
        </authorList>
    </citation>
    <scope>NUCLEOTIDE SEQUENCE</scope>
    <source>
        <strain>Durham</strain>
        <strain evidence="3">NC isolate 2 -- Noor lab</strain>
    </source>
</reference>
<feature type="compositionally biased region" description="Basic residues" evidence="1">
    <location>
        <begin position="56"/>
        <end position="68"/>
    </location>
</feature>
<evidence type="ECO:0000256" key="1">
    <source>
        <dbReference type="SAM" id="MobiDB-lite"/>
    </source>
</evidence>
<dbReference type="HOGENOM" id="CLU_2657304_0_0_1"/>
<accession>T1H399</accession>
<feature type="region of interest" description="Disordered" evidence="1">
    <location>
        <begin position="50"/>
        <end position="76"/>
    </location>
</feature>
<keyword evidence="3" id="KW-1185">Reference proteome</keyword>
<dbReference type="AlphaFoldDB" id="T1H399"/>